<evidence type="ECO:0000256" key="1">
    <source>
        <dbReference type="SAM" id="MobiDB-lite"/>
    </source>
</evidence>
<dbReference type="Proteomes" id="UP000694844">
    <property type="component" value="Chromosome 9"/>
</dbReference>
<feature type="region of interest" description="Disordered" evidence="1">
    <location>
        <begin position="56"/>
        <end position="103"/>
    </location>
</feature>
<organism evidence="2 3">
    <name type="scientific">Crassostrea virginica</name>
    <name type="common">Eastern oyster</name>
    <dbReference type="NCBI Taxonomy" id="6565"/>
    <lineage>
        <taxon>Eukaryota</taxon>
        <taxon>Metazoa</taxon>
        <taxon>Spiralia</taxon>
        <taxon>Lophotrochozoa</taxon>
        <taxon>Mollusca</taxon>
        <taxon>Bivalvia</taxon>
        <taxon>Autobranchia</taxon>
        <taxon>Pteriomorphia</taxon>
        <taxon>Ostreida</taxon>
        <taxon>Ostreoidea</taxon>
        <taxon>Ostreidae</taxon>
        <taxon>Crassostrea</taxon>
    </lineage>
</organism>
<dbReference type="GeneID" id="111110830"/>
<evidence type="ECO:0000313" key="3">
    <source>
        <dbReference type="RefSeq" id="XP_022303168.1"/>
    </source>
</evidence>
<dbReference type="OrthoDB" id="5947521at2759"/>
<gene>
    <name evidence="3" type="primary">LOC111110830</name>
</gene>
<proteinExistence type="predicted"/>
<keyword evidence="2" id="KW-1185">Reference proteome</keyword>
<reference evidence="3" key="1">
    <citation type="submission" date="2025-08" db="UniProtKB">
        <authorList>
            <consortium name="RefSeq"/>
        </authorList>
    </citation>
    <scope>IDENTIFICATION</scope>
    <source>
        <tissue evidence="3">Whole sample</tissue>
    </source>
</reference>
<dbReference type="AlphaFoldDB" id="A0A8B8BIR1"/>
<dbReference type="RefSeq" id="XP_022303168.1">
    <property type="nucleotide sequence ID" value="XM_022447460.1"/>
</dbReference>
<name>A0A8B8BIR1_CRAVI</name>
<protein>
    <submittedName>
        <fullName evidence="3">Uncharacterized protein LOC111110830</fullName>
    </submittedName>
</protein>
<dbReference type="KEGG" id="cvn:111110830"/>
<accession>A0A8B8BIR1</accession>
<sequence>MSDTDVMSRSDGRLASAASSFTYVPFGFTAKTQYAANDSLIQIRSENFSKVIPEKDNDIWKRPPPDFRPQVFAPKPPKRNSREAMKPENYGTFPGKHQTVKRPEKHVIPHMLRPAKPDQGRMSLQFHIDRPFTAKKKFVREGMYKAGQFRNPQPHDFRGYPPIKKLGLDEFLTDHDKDPYNIRFHTDRLNIIHGVPLDKAADRDIRGLQMAPPRTPDKKYDADLILTKGPWPTKPGELNRHRPRHRPAHSAFMDRVDRTLQLRWAKEKMDESLQSTVT</sequence>
<evidence type="ECO:0000313" key="2">
    <source>
        <dbReference type="Proteomes" id="UP000694844"/>
    </source>
</evidence>
<feature type="compositionally biased region" description="Basic and acidic residues" evidence="1">
    <location>
        <begin position="56"/>
        <end position="65"/>
    </location>
</feature>